<gene>
    <name evidence="1" type="ORF">QIS74_04169</name>
</gene>
<name>A0AAV9TLC3_9PEZI</name>
<evidence type="ECO:0000313" key="1">
    <source>
        <dbReference type="EMBL" id="KAK6222467.1"/>
    </source>
</evidence>
<sequence length="175" mass="20298">MKYYGQEALNLFAAEGNFRDRALRGAIEGKIRHFFDCIDQEKWKEVKGHLRSDAKLLDRLHDPGDIHSGILSIVAQLKEEAVSGQKIVHKLLIVDRGRVTCYVAQFSMHKVQDGTPDRFSETRWVYLIDLDEQQQIERIEIRDDDNRYFCHEGDTKMMEKAIEAAEEDAMLVNCI</sequence>
<reference evidence="1 2" key="1">
    <citation type="submission" date="2023-04" db="EMBL/GenBank/DDBJ databases">
        <title>Colletotrichum tabacum stain YC1 causing leaf anthracnose on Nicotiana tabacum(L.) cv.</title>
        <authorList>
            <person name="Ji Z."/>
            <person name="Wang M."/>
            <person name="Zhang J."/>
            <person name="Wang N."/>
            <person name="Zhou Z."/>
        </authorList>
    </citation>
    <scope>NUCLEOTIDE SEQUENCE [LARGE SCALE GENOMIC DNA]</scope>
    <source>
        <strain evidence="1 2">YC1</strain>
    </source>
</reference>
<accession>A0AAV9TLC3</accession>
<evidence type="ECO:0000313" key="2">
    <source>
        <dbReference type="Proteomes" id="UP001327957"/>
    </source>
</evidence>
<comment type="caution">
    <text evidence="1">The sequence shown here is derived from an EMBL/GenBank/DDBJ whole genome shotgun (WGS) entry which is preliminary data.</text>
</comment>
<dbReference type="Proteomes" id="UP001327957">
    <property type="component" value="Unassembled WGS sequence"/>
</dbReference>
<keyword evidence="2" id="KW-1185">Reference proteome</keyword>
<dbReference type="AlphaFoldDB" id="A0AAV9TLC3"/>
<organism evidence="1 2">
    <name type="scientific">Colletotrichum tabaci</name>
    <dbReference type="NCBI Taxonomy" id="1209068"/>
    <lineage>
        <taxon>Eukaryota</taxon>
        <taxon>Fungi</taxon>
        <taxon>Dikarya</taxon>
        <taxon>Ascomycota</taxon>
        <taxon>Pezizomycotina</taxon>
        <taxon>Sordariomycetes</taxon>
        <taxon>Hypocreomycetidae</taxon>
        <taxon>Glomerellales</taxon>
        <taxon>Glomerellaceae</taxon>
        <taxon>Colletotrichum</taxon>
        <taxon>Colletotrichum destructivum species complex</taxon>
    </lineage>
</organism>
<dbReference type="EMBL" id="JASAOK010000018">
    <property type="protein sequence ID" value="KAK6222467.1"/>
    <property type="molecule type" value="Genomic_DNA"/>
</dbReference>
<proteinExistence type="predicted"/>
<protein>
    <submittedName>
        <fullName evidence="1">Uncharacterized protein</fullName>
    </submittedName>
</protein>